<dbReference type="eggNOG" id="ENOG5031UPE">
    <property type="taxonomic scope" value="Bacteria"/>
</dbReference>
<comment type="caution">
    <text evidence="2">The sequence shown here is derived from an EMBL/GenBank/DDBJ whole genome shotgun (WGS) entry which is preliminary data.</text>
</comment>
<dbReference type="Pfam" id="PF11188">
    <property type="entry name" value="DUF2975"/>
    <property type="match status" value="1"/>
</dbReference>
<dbReference type="OrthoDB" id="2680554at2"/>
<dbReference type="Proteomes" id="UP000006001">
    <property type="component" value="Unassembled WGS sequence"/>
</dbReference>
<evidence type="ECO:0000313" key="2">
    <source>
        <dbReference type="EMBL" id="EEZ61238.1"/>
    </source>
</evidence>
<dbReference type="STRING" id="649764.HMPREF0762_01319"/>
<dbReference type="InterPro" id="IPR021354">
    <property type="entry name" value="DUF2975"/>
</dbReference>
<dbReference type="GeneID" id="85007822"/>
<dbReference type="EMBL" id="ACUX02000007">
    <property type="protein sequence ID" value="EEZ61238.1"/>
    <property type="molecule type" value="Genomic_DNA"/>
</dbReference>
<feature type="transmembrane region" description="Helical" evidence="1">
    <location>
        <begin position="43"/>
        <end position="67"/>
    </location>
</feature>
<gene>
    <name evidence="2" type="ORF">HMPREF0762_01319</name>
</gene>
<accession>D0WH51</accession>
<keyword evidence="3" id="KW-1185">Reference proteome</keyword>
<dbReference type="HOGENOM" id="CLU_137354_1_0_11"/>
<name>D0WH51_SLAES</name>
<dbReference type="RefSeq" id="WP_006362571.1">
    <property type="nucleotide sequence ID" value="NZ_GG700630.1"/>
</dbReference>
<feature type="transmembrane region" description="Helical" evidence="1">
    <location>
        <begin position="87"/>
        <end position="110"/>
    </location>
</feature>
<protein>
    <recommendedName>
        <fullName evidence="4">DUF2975 domain-containing protein</fullName>
    </recommendedName>
</protein>
<evidence type="ECO:0000313" key="3">
    <source>
        <dbReference type="Proteomes" id="UP000006001"/>
    </source>
</evidence>
<sequence length="154" mass="16321">MNQRELSLCLRILDASIVVGCLWFCLGIIPIKADEALAAHGTVLGWAFAVVSCIPLLAIGVLAWRLFADIGRNRSFSTENAARLRLVSLFALAEGILFFAAMIVIAALGLLTSGALAVALVITIACFALAIVSATLSHLTRKAAQLQDENDLTV</sequence>
<reference evidence="2" key="1">
    <citation type="submission" date="2009-10" db="EMBL/GenBank/DDBJ databases">
        <authorList>
            <person name="Weinstock G."/>
            <person name="Sodergren E."/>
            <person name="Clifton S."/>
            <person name="Fulton L."/>
            <person name="Fulton B."/>
            <person name="Courtney L."/>
            <person name="Fronick C."/>
            <person name="Harrison M."/>
            <person name="Strong C."/>
            <person name="Farmer C."/>
            <person name="Delahaunty K."/>
            <person name="Markovic C."/>
            <person name="Hall O."/>
            <person name="Minx P."/>
            <person name="Tomlinson C."/>
            <person name="Mitreva M."/>
            <person name="Nelson J."/>
            <person name="Hou S."/>
            <person name="Wollam A."/>
            <person name="Pepin K.H."/>
            <person name="Johnson M."/>
            <person name="Bhonagiri V."/>
            <person name="Nash W.E."/>
            <person name="Warren W."/>
            <person name="Chinwalla A."/>
            <person name="Mardis E.R."/>
            <person name="Wilson R.K."/>
        </authorList>
    </citation>
    <scope>NUCLEOTIDE SEQUENCE [LARGE SCALE GENOMIC DNA]</scope>
    <source>
        <strain evidence="2">ATCC 700122</strain>
    </source>
</reference>
<keyword evidence="1" id="KW-1133">Transmembrane helix</keyword>
<proteinExistence type="predicted"/>
<evidence type="ECO:0000256" key="1">
    <source>
        <dbReference type="SAM" id="Phobius"/>
    </source>
</evidence>
<keyword evidence="1" id="KW-0812">Transmembrane</keyword>
<feature type="transmembrane region" description="Helical" evidence="1">
    <location>
        <begin position="12"/>
        <end position="31"/>
    </location>
</feature>
<organism evidence="2 3">
    <name type="scientific">Slackia exigua (strain ATCC 700122 / DSM 15923 / CIP 105133 / JCM 11022 / KCTC 5966 / S-7)</name>
    <dbReference type="NCBI Taxonomy" id="649764"/>
    <lineage>
        <taxon>Bacteria</taxon>
        <taxon>Bacillati</taxon>
        <taxon>Actinomycetota</taxon>
        <taxon>Coriobacteriia</taxon>
        <taxon>Eggerthellales</taxon>
        <taxon>Eggerthellaceae</taxon>
        <taxon>Slackia</taxon>
    </lineage>
</organism>
<keyword evidence="1" id="KW-0472">Membrane</keyword>
<feature type="transmembrane region" description="Helical" evidence="1">
    <location>
        <begin position="116"/>
        <end position="136"/>
    </location>
</feature>
<evidence type="ECO:0008006" key="4">
    <source>
        <dbReference type="Google" id="ProtNLM"/>
    </source>
</evidence>
<dbReference type="AlphaFoldDB" id="D0WH51"/>